<reference evidence="8" key="1">
    <citation type="submission" date="2025-08" db="UniProtKB">
        <authorList>
            <consortium name="Ensembl"/>
        </authorList>
    </citation>
    <scope>IDENTIFICATION</scope>
</reference>
<comment type="similarity">
    <text evidence="6">Belongs to the menorin family.</text>
</comment>
<dbReference type="Pfam" id="PF10223">
    <property type="entry name" value="Menorin_N"/>
    <property type="match status" value="2"/>
</dbReference>
<evidence type="ECO:0000256" key="3">
    <source>
        <dbReference type="ARBA" id="ARBA00022989"/>
    </source>
</evidence>
<dbReference type="PANTHER" id="PTHR21184:SF4">
    <property type="entry name" value="PROTEIN FAM151A"/>
    <property type="match status" value="1"/>
</dbReference>
<name>A0A8C3XVW4_CHESE</name>
<keyword evidence="3" id="KW-1133">Transmembrane helix</keyword>
<dbReference type="InterPro" id="IPR019356">
    <property type="entry name" value="Menorin_dom"/>
</dbReference>
<dbReference type="Ensembl" id="ENSCSRT00000027655.1">
    <property type="protein sequence ID" value="ENSCSRP00000026548.1"/>
    <property type="gene ID" value="ENSCSRG00000019713.1"/>
</dbReference>
<organism evidence="8 9">
    <name type="scientific">Chelydra serpentina</name>
    <name type="common">Snapping turtle</name>
    <name type="synonym">Testudo serpentina</name>
    <dbReference type="NCBI Taxonomy" id="8475"/>
    <lineage>
        <taxon>Eukaryota</taxon>
        <taxon>Metazoa</taxon>
        <taxon>Chordata</taxon>
        <taxon>Craniata</taxon>
        <taxon>Vertebrata</taxon>
        <taxon>Euteleostomi</taxon>
        <taxon>Archelosauria</taxon>
        <taxon>Testudinata</taxon>
        <taxon>Testudines</taxon>
        <taxon>Cryptodira</taxon>
        <taxon>Durocryptodira</taxon>
        <taxon>Americhelydia</taxon>
        <taxon>Chelydroidea</taxon>
        <taxon>Chelydridae</taxon>
        <taxon>Chelydra</taxon>
    </lineage>
</organism>
<keyword evidence="2" id="KW-0812">Transmembrane</keyword>
<evidence type="ECO:0000259" key="7">
    <source>
        <dbReference type="Pfam" id="PF10223"/>
    </source>
</evidence>
<dbReference type="GO" id="GO:0005615">
    <property type="term" value="C:extracellular space"/>
    <property type="evidence" value="ECO:0007669"/>
    <property type="project" value="TreeGrafter"/>
</dbReference>
<feature type="domain" description="Menorin-like" evidence="7">
    <location>
        <begin position="357"/>
        <end position="566"/>
    </location>
</feature>
<dbReference type="PANTHER" id="PTHR21184">
    <property type="entry name" value="MENORIN (DENDRITIC BRANCHING PROTEIN)"/>
    <property type="match status" value="1"/>
</dbReference>
<reference evidence="8" key="2">
    <citation type="submission" date="2025-09" db="UniProtKB">
        <authorList>
            <consortium name="Ensembl"/>
        </authorList>
    </citation>
    <scope>IDENTIFICATION</scope>
</reference>
<evidence type="ECO:0000256" key="4">
    <source>
        <dbReference type="ARBA" id="ARBA00023136"/>
    </source>
</evidence>
<proteinExistence type="inferred from homology"/>
<evidence type="ECO:0000313" key="9">
    <source>
        <dbReference type="Proteomes" id="UP000694403"/>
    </source>
</evidence>
<evidence type="ECO:0000256" key="5">
    <source>
        <dbReference type="ARBA" id="ARBA00044104"/>
    </source>
</evidence>
<keyword evidence="9" id="KW-1185">Reference proteome</keyword>
<feature type="domain" description="Menorin-like" evidence="7">
    <location>
        <begin position="64"/>
        <end position="303"/>
    </location>
</feature>
<dbReference type="Proteomes" id="UP000694403">
    <property type="component" value="Unplaced"/>
</dbReference>
<evidence type="ECO:0000256" key="1">
    <source>
        <dbReference type="ARBA" id="ARBA00004167"/>
    </source>
</evidence>
<keyword evidence="4" id="KW-0472">Membrane</keyword>
<protein>
    <recommendedName>
        <fullName evidence="5">Protein FAM151A</fullName>
    </recommendedName>
</protein>
<dbReference type="AlphaFoldDB" id="A0A8C3XVW4"/>
<evidence type="ECO:0000256" key="2">
    <source>
        <dbReference type="ARBA" id="ARBA00022692"/>
    </source>
</evidence>
<dbReference type="GO" id="GO:0016020">
    <property type="term" value="C:membrane"/>
    <property type="evidence" value="ECO:0007669"/>
    <property type="project" value="UniProtKB-SubCell"/>
</dbReference>
<evidence type="ECO:0000256" key="6">
    <source>
        <dbReference type="ARBA" id="ARBA00044953"/>
    </source>
</evidence>
<sequence length="595" mass="66926">MLHTSPLSDFGRHFRFLNLGSSAVAIVRNLTLVPSLHSAPKPAFDTDGDLLEYLLNLGSIDRKDGLLVTWYHSANKKSELAAGLKSDVMVLEADVNIEGHNTPNETDKPIMAHPPAVYSDNSFQEWLDVVLNSSSKGIKLDFKSIKAVDPSLAILLKKSSEVKLNRPLWLNADILMGPNVPINTAVNASLFLSLIQEKYPNCTLSLGWTTLYSFLFPNKTYTQKMIQEMHSIVGTLPQRVTFPVRAVMGRLAWPHFSWLLAQSDRYSLTLWQGKTDPITVEDLLFIRDNSRAEQIYYDIYDPVLSQFKEAALNSTRKRFYYPGGNLLDYFHPADSDELWIEWLRLLCAISLLCSPDKRGMIALDIALRNSTGGNLIPVALYPAAGLPLEQCLVTVHRHLDPWGIYLNITEPGALRPTLELLSKLYAQNLLWNPIWISMALSFGSFETPGYMQGEEFLTAINIIFPYVTVAPGWPREVLTAGYTDPLIEDMLTLCKDLWQQVSFQLEAVQLSRSWLATTKLLEISPSYTITVQHSSAEGSYCGGFPGLRSIRTHAQKRVYYKIPRQCRNALMVDSLTRWWGGKGPSSLFKEGWSCG</sequence>
<evidence type="ECO:0000313" key="8">
    <source>
        <dbReference type="Ensembl" id="ENSCSRP00000026548.1"/>
    </source>
</evidence>
<accession>A0A8C3XVW4</accession>
<comment type="subcellular location">
    <subcellularLocation>
        <location evidence="1">Membrane</location>
        <topology evidence="1">Single-pass membrane protein</topology>
    </subcellularLocation>
</comment>